<dbReference type="RefSeq" id="WP_167984065.1">
    <property type="nucleotide sequence ID" value="NZ_JAATEJ010000013.1"/>
</dbReference>
<gene>
    <name evidence="10" type="ORF">HCN08_17610</name>
</gene>
<evidence type="ECO:0000256" key="4">
    <source>
        <dbReference type="ARBA" id="ARBA00022982"/>
    </source>
</evidence>
<dbReference type="EMBL" id="JAATEJ010000013">
    <property type="protein sequence ID" value="NJP45201.1"/>
    <property type="molecule type" value="Genomic_DNA"/>
</dbReference>
<evidence type="ECO:0000256" key="1">
    <source>
        <dbReference type="ARBA" id="ARBA00001927"/>
    </source>
</evidence>
<organism evidence="10 11">
    <name type="scientific">Actinacidiphila epipremni</name>
    <dbReference type="NCBI Taxonomy" id="2053013"/>
    <lineage>
        <taxon>Bacteria</taxon>
        <taxon>Bacillati</taxon>
        <taxon>Actinomycetota</taxon>
        <taxon>Actinomycetes</taxon>
        <taxon>Kitasatosporales</taxon>
        <taxon>Streptomycetaceae</taxon>
        <taxon>Actinacidiphila</taxon>
    </lineage>
</organism>
<dbReference type="SUPFAM" id="SSF54862">
    <property type="entry name" value="4Fe-4S ferredoxins"/>
    <property type="match status" value="1"/>
</dbReference>
<evidence type="ECO:0000256" key="3">
    <source>
        <dbReference type="ARBA" id="ARBA00022723"/>
    </source>
</evidence>
<dbReference type="Proteomes" id="UP000734511">
    <property type="component" value="Unassembled WGS sequence"/>
</dbReference>
<evidence type="ECO:0000313" key="11">
    <source>
        <dbReference type="Proteomes" id="UP000734511"/>
    </source>
</evidence>
<dbReference type="PANTHER" id="PTHR36923:SF3">
    <property type="entry name" value="FERREDOXIN"/>
    <property type="match status" value="1"/>
</dbReference>
<dbReference type="InterPro" id="IPR051269">
    <property type="entry name" value="Fe-S_cluster_ET"/>
</dbReference>
<dbReference type="PROSITE" id="PS51379">
    <property type="entry name" value="4FE4S_FER_2"/>
    <property type="match status" value="1"/>
</dbReference>
<name>A0ABX0ZPL5_9ACTN</name>
<comment type="cofactor">
    <cofactor evidence="1">
        <name>[3Fe-4S] cluster</name>
        <dbReference type="ChEBI" id="CHEBI:21137"/>
    </cofactor>
</comment>
<dbReference type="PRINTS" id="PR00352">
    <property type="entry name" value="3FE4SFRDOXIN"/>
</dbReference>
<evidence type="ECO:0000313" key="10">
    <source>
        <dbReference type="EMBL" id="NJP45201.1"/>
    </source>
</evidence>
<sequence length="67" mass="7106">MRITADSDRCLGAGQCVLSAPDRFDQSDEGTVLVLDPRVDGDEDASRLRETVALCPSQAIALVAEEG</sequence>
<evidence type="ECO:0000259" key="9">
    <source>
        <dbReference type="PROSITE" id="PS51379"/>
    </source>
</evidence>
<comment type="caution">
    <text evidence="10">The sequence shown here is derived from an EMBL/GenBank/DDBJ whole genome shotgun (WGS) entry which is preliminary data.</text>
</comment>
<keyword evidence="7" id="KW-0003">3Fe-4S</keyword>
<keyword evidence="6 8" id="KW-0411">Iron-sulfur</keyword>
<evidence type="ECO:0000256" key="6">
    <source>
        <dbReference type="ARBA" id="ARBA00023014"/>
    </source>
</evidence>
<keyword evidence="11" id="KW-1185">Reference proteome</keyword>
<keyword evidence="4 8" id="KW-0249">Electron transport</keyword>
<dbReference type="InterPro" id="IPR001080">
    <property type="entry name" value="3Fe4S_ferredoxin"/>
</dbReference>
<accession>A0ABX0ZPL5</accession>
<reference evidence="10 11" key="1">
    <citation type="submission" date="2020-03" db="EMBL/GenBank/DDBJ databases">
        <title>WGS of actinomycetes isolated from Thailand.</title>
        <authorList>
            <person name="Thawai C."/>
        </authorList>
    </citation>
    <scope>NUCLEOTIDE SEQUENCE [LARGE SCALE GENOMIC DNA]</scope>
    <source>
        <strain evidence="10 11">PRB2-1</strain>
    </source>
</reference>
<dbReference type="Gene3D" id="3.30.70.20">
    <property type="match status" value="1"/>
</dbReference>
<evidence type="ECO:0000256" key="5">
    <source>
        <dbReference type="ARBA" id="ARBA00023004"/>
    </source>
</evidence>
<keyword evidence="5 8" id="KW-0408">Iron</keyword>
<dbReference type="InterPro" id="IPR017896">
    <property type="entry name" value="4Fe4S_Fe-S-bd"/>
</dbReference>
<proteinExistence type="predicted"/>
<dbReference type="PANTHER" id="PTHR36923">
    <property type="entry name" value="FERREDOXIN"/>
    <property type="match status" value="1"/>
</dbReference>
<evidence type="ECO:0000256" key="2">
    <source>
        <dbReference type="ARBA" id="ARBA00022448"/>
    </source>
</evidence>
<keyword evidence="3 8" id="KW-0479">Metal-binding</keyword>
<dbReference type="Pfam" id="PF13370">
    <property type="entry name" value="Fer4_13"/>
    <property type="match status" value="1"/>
</dbReference>
<protein>
    <recommendedName>
        <fullName evidence="8">Ferredoxin</fullName>
    </recommendedName>
</protein>
<keyword evidence="2 8" id="KW-0813">Transport</keyword>
<evidence type="ECO:0000256" key="8">
    <source>
        <dbReference type="RuleBase" id="RU368020"/>
    </source>
</evidence>
<evidence type="ECO:0000256" key="7">
    <source>
        <dbReference type="ARBA" id="ARBA00023291"/>
    </source>
</evidence>
<feature type="domain" description="4Fe-4S ferredoxin-type" evidence="9">
    <location>
        <begin position="1"/>
        <end position="29"/>
    </location>
</feature>
<comment type="function">
    <text evidence="8">Ferredoxins are iron-sulfur proteins that transfer electrons in a wide variety of metabolic reactions.</text>
</comment>